<dbReference type="OrthoDB" id="9815592at2"/>
<dbReference type="Proteomes" id="UP000243606">
    <property type="component" value="Unassembled WGS sequence"/>
</dbReference>
<sequence>MGFWQRFLEKRAKKQIRRLPKFERGPARFLQRYPQYEVGVGTYGVPMVHDWQEGTSLKVGSYTSIAMNVEIFLGGHHRTEWVSTYPFPALISEAAEIKDYAVSRGNVVIGSDVWLCSNAVILSGVTVGHGAVVAAGAVVSRDVAPYSIVAGNPARHVRWRFAPEICAALLEAAWWEWPEQEVRSISPLLCSDQLDTFLQYVQQRAAQSL</sequence>
<evidence type="ECO:0000313" key="3">
    <source>
        <dbReference type="Proteomes" id="UP000243606"/>
    </source>
</evidence>
<dbReference type="CDD" id="cd03349">
    <property type="entry name" value="LbH_XAT"/>
    <property type="match status" value="1"/>
</dbReference>
<dbReference type="PANTHER" id="PTHR43300:SF11">
    <property type="entry name" value="ACETYLTRANSFERASE RV3034C-RELATED"/>
    <property type="match status" value="1"/>
</dbReference>
<gene>
    <name evidence="2" type="ORF">SAMN05216206_1044</name>
</gene>
<dbReference type="InterPro" id="IPR050179">
    <property type="entry name" value="Trans_hexapeptide_repeat"/>
</dbReference>
<dbReference type="GO" id="GO:0016740">
    <property type="term" value="F:transferase activity"/>
    <property type="evidence" value="ECO:0007669"/>
    <property type="project" value="UniProtKB-KW"/>
</dbReference>
<accession>A0A1I3EN05</accession>
<dbReference type="InterPro" id="IPR011004">
    <property type="entry name" value="Trimer_LpxA-like_sf"/>
</dbReference>
<dbReference type="EMBL" id="FOQL01000001">
    <property type="protein sequence ID" value="SFI00377.1"/>
    <property type="molecule type" value="Genomic_DNA"/>
</dbReference>
<evidence type="ECO:0000313" key="2">
    <source>
        <dbReference type="EMBL" id="SFI00377.1"/>
    </source>
</evidence>
<protein>
    <submittedName>
        <fullName evidence="2">Acetyltransferase (Isoleucine patch superfamily)</fullName>
    </submittedName>
</protein>
<organism evidence="2 3">
    <name type="scientific">Pseudomonas guineae</name>
    <dbReference type="NCBI Taxonomy" id="425504"/>
    <lineage>
        <taxon>Bacteria</taxon>
        <taxon>Pseudomonadati</taxon>
        <taxon>Pseudomonadota</taxon>
        <taxon>Gammaproteobacteria</taxon>
        <taxon>Pseudomonadales</taxon>
        <taxon>Pseudomonadaceae</taxon>
        <taxon>Pseudomonas</taxon>
    </lineage>
</organism>
<reference evidence="3" key="1">
    <citation type="submission" date="2016-10" db="EMBL/GenBank/DDBJ databases">
        <authorList>
            <person name="Varghese N."/>
            <person name="Submissions S."/>
        </authorList>
    </citation>
    <scope>NUCLEOTIDE SEQUENCE [LARGE SCALE GENOMIC DNA]</scope>
    <source>
        <strain evidence="3">LMG 24016</strain>
    </source>
</reference>
<dbReference type="Pfam" id="PF00132">
    <property type="entry name" value="Hexapep"/>
    <property type="match status" value="1"/>
</dbReference>
<name>A0A1I3EN05_9PSED</name>
<dbReference type="STRING" id="425504.SAMN05216206_1044"/>
<proteinExistence type="inferred from homology"/>
<comment type="similarity">
    <text evidence="1">Belongs to the transferase hexapeptide repeat family.</text>
</comment>
<dbReference type="SUPFAM" id="SSF51161">
    <property type="entry name" value="Trimeric LpxA-like enzymes"/>
    <property type="match status" value="1"/>
</dbReference>
<dbReference type="RefSeq" id="WP_090240269.1">
    <property type="nucleotide sequence ID" value="NZ_FOQL01000001.1"/>
</dbReference>
<keyword evidence="2" id="KW-0808">Transferase</keyword>
<dbReference type="PANTHER" id="PTHR43300">
    <property type="entry name" value="ACETYLTRANSFERASE"/>
    <property type="match status" value="1"/>
</dbReference>
<dbReference type="Gene3D" id="2.160.10.10">
    <property type="entry name" value="Hexapeptide repeat proteins"/>
    <property type="match status" value="1"/>
</dbReference>
<dbReference type="InterPro" id="IPR001451">
    <property type="entry name" value="Hexapep"/>
</dbReference>
<evidence type="ECO:0000256" key="1">
    <source>
        <dbReference type="ARBA" id="ARBA00007274"/>
    </source>
</evidence>
<dbReference type="AlphaFoldDB" id="A0A1I3EN05"/>
<keyword evidence="3" id="KW-1185">Reference proteome</keyword>